<dbReference type="Pfam" id="PF01475">
    <property type="entry name" value="FUR"/>
    <property type="match status" value="1"/>
</dbReference>
<keyword evidence="4 8" id="KW-0805">Transcription regulation</keyword>
<protein>
    <recommendedName>
        <fullName evidence="8">Ferric uptake regulation protein</fullName>
    </recommendedName>
</protein>
<dbReference type="GO" id="GO:1900376">
    <property type="term" value="P:regulation of secondary metabolite biosynthetic process"/>
    <property type="evidence" value="ECO:0007669"/>
    <property type="project" value="TreeGrafter"/>
</dbReference>
<keyword evidence="8" id="KW-0408">Iron</keyword>
<accession>A0A219B6S8</accession>
<evidence type="ECO:0000256" key="7">
    <source>
        <dbReference type="PIRSR" id="PIRSR602481-1"/>
    </source>
</evidence>
<keyword evidence="6 8" id="KW-0804">Transcription</keyword>
<keyword evidence="10" id="KW-1185">Reference proteome</keyword>
<comment type="cofactor">
    <cofactor evidence="7">
        <name>Zn(2+)</name>
        <dbReference type="ChEBI" id="CHEBI:29105"/>
    </cofactor>
    <text evidence="7">Binds 1 zinc ion per subunit.</text>
</comment>
<dbReference type="PANTHER" id="PTHR33202">
    <property type="entry name" value="ZINC UPTAKE REGULATION PROTEIN"/>
    <property type="match status" value="1"/>
</dbReference>
<comment type="subunit">
    <text evidence="8">Homodimer.</text>
</comment>
<evidence type="ECO:0000256" key="4">
    <source>
        <dbReference type="ARBA" id="ARBA00023015"/>
    </source>
</evidence>
<proteinExistence type="inferred from homology"/>
<comment type="similarity">
    <text evidence="1 8">Belongs to the Fur family.</text>
</comment>
<evidence type="ECO:0000256" key="8">
    <source>
        <dbReference type="RuleBase" id="RU364037"/>
    </source>
</evidence>
<dbReference type="InterPro" id="IPR036390">
    <property type="entry name" value="WH_DNA-bd_sf"/>
</dbReference>
<dbReference type="Proteomes" id="UP000198462">
    <property type="component" value="Unassembled WGS sequence"/>
</dbReference>
<dbReference type="GO" id="GO:0008270">
    <property type="term" value="F:zinc ion binding"/>
    <property type="evidence" value="ECO:0007669"/>
    <property type="project" value="TreeGrafter"/>
</dbReference>
<dbReference type="CDD" id="cd07153">
    <property type="entry name" value="Fur_like"/>
    <property type="match status" value="1"/>
</dbReference>
<dbReference type="InterPro" id="IPR002481">
    <property type="entry name" value="FUR"/>
</dbReference>
<evidence type="ECO:0000256" key="5">
    <source>
        <dbReference type="ARBA" id="ARBA00023125"/>
    </source>
</evidence>
<keyword evidence="5 8" id="KW-0238">DNA-binding</keyword>
<dbReference type="EMBL" id="NFZT01000001">
    <property type="protein sequence ID" value="OWV34067.1"/>
    <property type="molecule type" value="Genomic_DNA"/>
</dbReference>
<feature type="binding site" evidence="7">
    <location>
        <position position="149"/>
    </location>
    <ligand>
        <name>Zn(2+)</name>
        <dbReference type="ChEBI" id="CHEBI:29105"/>
    </ligand>
</feature>
<evidence type="ECO:0000256" key="6">
    <source>
        <dbReference type="ARBA" id="ARBA00023163"/>
    </source>
</evidence>
<keyword evidence="8" id="KW-0963">Cytoplasm</keyword>
<evidence type="ECO:0000313" key="10">
    <source>
        <dbReference type="Proteomes" id="UP000198462"/>
    </source>
</evidence>
<dbReference type="RefSeq" id="WP_088712765.1">
    <property type="nucleotide sequence ID" value="NZ_NFZT01000001.1"/>
</dbReference>
<dbReference type="GO" id="GO:0003700">
    <property type="term" value="F:DNA-binding transcription factor activity"/>
    <property type="evidence" value="ECO:0007669"/>
    <property type="project" value="UniProtKB-UniRule"/>
</dbReference>
<dbReference type="PANTHER" id="PTHR33202:SF6">
    <property type="entry name" value="ZINC UPTAKE REGULATION PROTEIN"/>
    <property type="match status" value="1"/>
</dbReference>
<evidence type="ECO:0000313" key="9">
    <source>
        <dbReference type="EMBL" id="OWV34067.1"/>
    </source>
</evidence>
<keyword evidence="7 8" id="KW-0479">Metal-binding</keyword>
<name>A0A219B6S8_9SPHN</name>
<dbReference type="OrthoDB" id="9801127at2"/>
<dbReference type="InterPro" id="IPR036388">
    <property type="entry name" value="WH-like_DNA-bd_sf"/>
</dbReference>
<sequence>MVKHREYEGEALAGAAERALSERGERWTEMRATVFSVLASMDGPASAYDIADAVSQRRGKRVAPNSIYRILDLFVDSNVAKRVETENAYVANRHPECRHDCIFLICKECGGITHFDDDDLAEDMRNRAERLGFQPLEPVMEVRGVCRACSAAEAA</sequence>
<dbReference type="GO" id="GO:0000976">
    <property type="term" value="F:transcription cis-regulatory region binding"/>
    <property type="evidence" value="ECO:0007669"/>
    <property type="project" value="TreeGrafter"/>
</dbReference>
<reference evidence="10" key="1">
    <citation type="submission" date="2017-05" db="EMBL/GenBank/DDBJ databases">
        <authorList>
            <person name="Lin X."/>
        </authorList>
    </citation>
    <scope>NUCLEOTIDE SEQUENCE [LARGE SCALE GENOMIC DNA]</scope>
    <source>
        <strain evidence="10">JLT2012</strain>
    </source>
</reference>
<dbReference type="Gene3D" id="1.10.10.10">
    <property type="entry name" value="Winged helix-like DNA-binding domain superfamily/Winged helix DNA-binding domain"/>
    <property type="match status" value="1"/>
</dbReference>
<evidence type="ECO:0000256" key="1">
    <source>
        <dbReference type="ARBA" id="ARBA00007957"/>
    </source>
</evidence>
<dbReference type="GO" id="GO:0045892">
    <property type="term" value="P:negative regulation of DNA-templated transcription"/>
    <property type="evidence" value="ECO:0007669"/>
    <property type="project" value="TreeGrafter"/>
</dbReference>
<gene>
    <name evidence="8" type="primary">fur</name>
    <name evidence="9" type="ORF">B5C34_11755</name>
</gene>
<feature type="binding site" evidence="7">
    <location>
        <position position="146"/>
    </location>
    <ligand>
        <name>Zn(2+)</name>
        <dbReference type="ChEBI" id="CHEBI:29105"/>
    </ligand>
</feature>
<keyword evidence="2 8" id="KW-0678">Repressor</keyword>
<feature type="binding site" evidence="7">
    <location>
        <position position="106"/>
    </location>
    <ligand>
        <name>Zn(2+)</name>
        <dbReference type="ChEBI" id="CHEBI:29105"/>
    </ligand>
</feature>
<comment type="subcellular location">
    <subcellularLocation>
        <location evidence="8">Cytoplasm</location>
    </subcellularLocation>
</comment>
<evidence type="ECO:0000256" key="2">
    <source>
        <dbReference type="ARBA" id="ARBA00022491"/>
    </source>
</evidence>
<dbReference type="AlphaFoldDB" id="A0A219B6S8"/>
<dbReference type="Gene3D" id="3.30.1490.190">
    <property type="match status" value="1"/>
</dbReference>
<dbReference type="GO" id="GO:0005829">
    <property type="term" value="C:cytosol"/>
    <property type="evidence" value="ECO:0007669"/>
    <property type="project" value="TreeGrafter"/>
</dbReference>
<dbReference type="SUPFAM" id="SSF46785">
    <property type="entry name" value="Winged helix' DNA-binding domain"/>
    <property type="match status" value="1"/>
</dbReference>
<keyword evidence="3 7" id="KW-0862">Zinc</keyword>
<comment type="caution">
    <text evidence="9">The sequence shown here is derived from an EMBL/GenBank/DDBJ whole genome shotgun (WGS) entry which is preliminary data.</text>
</comment>
<feature type="binding site" evidence="7">
    <location>
        <position position="109"/>
    </location>
    <ligand>
        <name>Zn(2+)</name>
        <dbReference type="ChEBI" id="CHEBI:29105"/>
    </ligand>
</feature>
<dbReference type="InterPro" id="IPR043135">
    <property type="entry name" value="Fur_C"/>
</dbReference>
<evidence type="ECO:0000256" key="3">
    <source>
        <dbReference type="ARBA" id="ARBA00022833"/>
    </source>
</evidence>
<organism evidence="9 10">
    <name type="scientific">Pacificimonas flava</name>
    <dbReference type="NCBI Taxonomy" id="1234595"/>
    <lineage>
        <taxon>Bacteria</taxon>
        <taxon>Pseudomonadati</taxon>
        <taxon>Pseudomonadota</taxon>
        <taxon>Alphaproteobacteria</taxon>
        <taxon>Sphingomonadales</taxon>
        <taxon>Sphingosinicellaceae</taxon>
        <taxon>Pacificimonas</taxon>
    </lineage>
</organism>